<comment type="caution">
    <text evidence="7">The sequence shown here is derived from an EMBL/GenBank/DDBJ whole genome shotgun (WGS) entry which is preliminary data.</text>
</comment>
<name>A0A399JCU5_9MICC</name>
<keyword evidence="5" id="KW-0560">Oxidoreductase</keyword>
<dbReference type="RefSeq" id="WP_119423959.1">
    <property type="nucleotide sequence ID" value="NZ_QQXK01000006.1"/>
</dbReference>
<comment type="similarity">
    <text evidence="2">Belongs to the oxygen-dependent FAD-linked oxidoreductase family.</text>
</comment>
<evidence type="ECO:0000256" key="4">
    <source>
        <dbReference type="ARBA" id="ARBA00022827"/>
    </source>
</evidence>
<organism evidence="7 8">
    <name type="scientific">Galactobacter valiniphilus</name>
    <dbReference type="NCBI Taxonomy" id="2676122"/>
    <lineage>
        <taxon>Bacteria</taxon>
        <taxon>Bacillati</taxon>
        <taxon>Actinomycetota</taxon>
        <taxon>Actinomycetes</taxon>
        <taxon>Micrococcales</taxon>
        <taxon>Micrococcaceae</taxon>
        <taxon>Galactobacter</taxon>
    </lineage>
</organism>
<accession>A0A399JCU5</accession>
<dbReference type="InterPro" id="IPR006094">
    <property type="entry name" value="Oxid_FAD_bind_N"/>
</dbReference>
<comment type="cofactor">
    <cofactor evidence="1">
        <name>FAD</name>
        <dbReference type="ChEBI" id="CHEBI:57692"/>
    </cofactor>
</comment>
<evidence type="ECO:0000256" key="2">
    <source>
        <dbReference type="ARBA" id="ARBA00005466"/>
    </source>
</evidence>
<dbReference type="EMBL" id="QQXK01000006">
    <property type="protein sequence ID" value="RII43054.1"/>
    <property type="molecule type" value="Genomic_DNA"/>
</dbReference>
<evidence type="ECO:0000256" key="1">
    <source>
        <dbReference type="ARBA" id="ARBA00001974"/>
    </source>
</evidence>
<evidence type="ECO:0000256" key="3">
    <source>
        <dbReference type="ARBA" id="ARBA00022630"/>
    </source>
</evidence>
<dbReference type="Proteomes" id="UP000265419">
    <property type="component" value="Unassembled WGS sequence"/>
</dbReference>
<dbReference type="Gene3D" id="3.30.465.10">
    <property type="match status" value="1"/>
</dbReference>
<dbReference type="SUPFAM" id="SSF56176">
    <property type="entry name" value="FAD-binding/transporter-associated domain-like"/>
    <property type="match status" value="1"/>
</dbReference>
<dbReference type="PANTHER" id="PTHR42973">
    <property type="entry name" value="BINDING OXIDOREDUCTASE, PUTATIVE (AFU_ORTHOLOGUE AFUA_1G17690)-RELATED"/>
    <property type="match status" value="1"/>
</dbReference>
<reference evidence="7 8" key="1">
    <citation type="submission" date="2018-07" db="EMBL/GenBank/DDBJ databases">
        <title>Arthrobacter sp. nov., isolated from raw cow's milk with high bacterial count.</title>
        <authorList>
            <person name="Hahne J."/>
            <person name="Isele D."/>
            <person name="Lipski A."/>
        </authorList>
    </citation>
    <scope>NUCLEOTIDE SEQUENCE [LARGE SCALE GENOMIC DNA]</scope>
    <source>
        <strain evidence="7 8">JZ R-35</strain>
    </source>
</reference>
<dbReference type="Pfam" id="PF01565">
    <property type="entry name" value="FAD_binding_4"/>
    <property type="match status" value="1"/>
</dbReference>
<dbReference type="InterPro" id="IPR036318">
    <property type="entry name" value="FAD-bd_PCMH-like_sf"/>
</dbReference>
<evidence type="ECO:0000259" key="6">
    <source>
        <dbReference type="Pfam" id="PF01565"/>
    </source>
</evidence>
<evidence type="ECO:0000256" key="5">
    <source>
        <dbReference type="ARBA" id="ARBA00023002"/>
    </source>
</evidence>
<dbReference type="GO" id="GO:0016491">
    <property type="term" value="F:oxidoreductase activity"/>
    <property type="evidence" value="ECO:0007669"/>
    <property type="project" value="UniProtKB-KW"/>
</dbReference>
<sequence>MITADEVGFVSAAYAAAGSASGEATLRDHEDVTRELGAAGFQIVSTRGEDTARVPAGCPELPSELRDAVVVPGESRYQRVRSSYMAVGHPTAVVMARTENDVAAALAPHDFVLTSGNMGDTGVGGLATAGGLGYFARSQGMTLDRIERVRVLTADGQIRWVDATTDPELFWAVRGGATQAGIALDFVFRAQPLHTRAGNASVVHQGIQYLVDDLPRFTRDWGDWISQAPRELEGFLMVQAMGGGRFAARATNVWAGDDTGAATPTLRSALDLAGVMEQNAQVVPYVHVVPTPRSPHLGQQRIHMRDVLVDHANEEAGEAMAQALAHEATAVGELRALGGAVADVAVEDTAWAGRSQELLMGTWVHPVGLASEDESFAPLQAIGTGTYGAYSSDTRPAAAELAWPGATGERLRAVSDRVDPERRFDRGLVLPKLPVTAGA</sequence>
<keyword evidence="4" id="KW-0274">FAD</keyword>
<evidence type="ECO:0000313" key="8">
    <source>
        <dbReference type="Proteomes" id="UP000265419"/>
    </source>
</evidence>
<gene>
    <name evidence="7" type="ORF">DWB68_04545</name>
</gene>
<dbReference type="GO" id="GO:0050660">
    <property type="term" value="F:flavin adenine dinucleotide binding"/>
    <property type="evidence" value="ECO:0007669"/>
    <property type="project" value="InterPro"/>
</dbReference>
<dbReference type="Gene3D" id="3.40.462.20">
    <property type="match status" value="1"/>
</dbReference>
<proteinExistence type="inferred from homology"/>
<dbReference type="PANTHER" id="PTHR42973:SF39">
    <property type="entry name" value="FAD-BINDING PCMH-TYPE DOMAIN-CONTAINING PROTEIN"/>
    <property type="match status" value="1"/>
</dbReference>
<keyword evidence="3" id="KW-0285">Flavoprotein</keyword>
<dbReference type="InterPro" id="IPR016169">
    <property type="entry name" value="FAD-bd_PCMH_sub2"/>
</dbReference>
<feature type="domain" description="FAD linked oxidase N-terminal" evidence="6">
    <location>
        <begin position="100"/>
        <end position="161"/>
    </location>
</feature>
<dbReference type="InterPro" id="IPR050416">
    <property type="entry name" value="FAD-linked_Oxidoreductase"/>
</dbReference>
<keyword evidence="8" id="KW-1185">Reference proteome</keyword>
<evidence type="ECO:0000313" key="7">
    <source>
        <dbReference type="EMBL" id="RII43054.1"/>
    </source>
</evidence>
<dbReference type="AlphaFoldDB" id="A0A399JCU5"/>
<protein>
    <submittedName>
        <fullName evidence="7">FAD-binding protein</fullName>
    </submittedName>
</protein>